<gene>
    <name evidence="1" type="ORF">ETP66_05570</name>
</gene>
<dbReference type="AlphaFoldDB" id="A0A4Q9B654"/>
<proteinExistence type="predicted"/>
<keyword evidence="2" id="KW-1185">Reference proteome</keyword>
<reference evidence="1 2" key="1">
    <citation type="submission" date="2019-02" db="EMBL/GenBank/DDBJ databases">
        <title>Thermus sp. a novel from hot spring.</title>
        <authorList>
            <person name="Zhao Z."/>
        </authorList>
    </citation>
    <scope>NUCLEOTIDE SEQUENCE [LARGE SCALE GENOMIC DNA]</scope>
    <source>
        <strain evidence="1 2">CFH 72773T</strain>
    </source>
</reference>
<evidence type="ECO:0000313" key="1">
    <source>
        <dbReference type="EMBL" id="TBH20880.1"/>
    </source>
</evidence>
<evidence type="ECO:0008006" key="3">
    <source>
        <dbReference type="Google" id="ProtNLM"/>
    </source>
</evidence>
<dbReference type="PROSITE" id="PS51257">
    <property type="entry name" value="PROKAR_LIPOPROTEIN"/>
    <property type="match status" value="1"/>
</dbReference>
<evidence type="ECO:0000313" key="2">
    <source>
        <dbReference type="Proteomes" id="UP000292858"/>
    </source>
</evidence>
<dbReference type="OrthoDB" id="32547at2"/>
<dbReference type="EMBL" id="SIJL01000005">
    <property type="protein sequence ID" value="TBH20880.1"/>
    <property type="molecule type" value="Genomic_DNA"/>
</dbReference>
<dbReference type="Proteomes" id="UP000292858">
    <property type="component" value="Unassembled WGS sequence"/>
</dbReference>
<protein>
    <recommendedName>
        <fullName evidence="3">Lipoprotein</fullName>
    </recommendedName>
</protein>
<comment type="caution">
    <text evidence="1">The sequence shown here is derived from an EMBL/GenBank/DDBJ whole genome shotgun (WGS) entry which is preliminary data.</text>
</comment>
<dbReference type="RefSeq" id="WP_130841397.1">
    <property type="nucleotide sequence ID" value="NZ_SIJL01000005.1"/>
</dbReference>
<organism evidence="1 2">
    <name type="scientific">Thermus thermamylovorans</name>
    <dbReference type="NCBI Taxonomy" id="2509362"/>
    <lineage>
        <taxon>Bacteria</taxon>
        <taxon>Thermotogati</taxon>
        <taxon>Deinococcota</taxon>
        <taxon>Deinococci</taxon>
        <taxon>Thermales</taxon>
        <taxon>Thermaceae</taxon>
        <taxon>Thermus</taxon>
    </lineage>
</organism>
<accession>A0A4Q9B654</accession>
<sequence length="147" mass="15741">MKGLAVRFGFGLMLLGLAGCSNFFEGGIAFSGPTVLVSRENLSFKTETDQNGNTTYTYSYQIVLYSLPGSGVGIVELLDASNNQVESPFLIPQSCPPANTDPCGPYTRQVDKSSPTPLSPVQAVKYRSISPNGQEKVLSLPAPIELY</sequence>
<name>A0A4Q9B654_9DEIN</name>